<protein>
    <submittedName>
        <fullName evidence="2">Uncharacterized protein</fullName>
    </submittedName>
</protein>
<feature type="compositionally biased region" description="Acidic residues" evidence="1">
    <location>
        <begin position="140"/>
        <end position="150"/>
    </location>
</feature>
<evidence type="ECO:0000313" key="3">
    <source>
        <dbReference type="Proteomes" id="UP001054902"/>
    </source>
</evidence>
<name>A0AAD3CWE9_9STRA</name>
<reference evidence="2 3" key="1">
    <citation type="journal article" date="2021" name="Sci. Rep.">
        <title>The genome of the diatom Chaetoceros tenuissimus carries an ancient integrated fragment of an extant virus.</title>
        <authorList>
            <person name="Hongo Y."/>
            <person name="Kimura K."/>
            <person name="Takaki Y."/>
            <person name="Yoshida Y."/>
            <person name="Baba S."/>
            <person name="Kobayashi G."/>
            <person name="Nagasaki K."/>
            <person name="Hano T."/>
            <person name="Tomaru Y."/>
        </authorList>
    </citation>
    <scope>NUCLEOTIDE SEQUENCE [LARGE SCALE GENOMIC DNA]</scope>
    <source>
        <strain evidence="2 3">NIES-3715</strain>
    </source>
</reference>
<dbReference type="Proteomes" id="UP001054902">
    <property type="component" value="Unassembled WGS sequence"/>
</dbReference>
<dbReference type="EMBL" id="BLLK01000047">
    <property type="protein sequence ID" value="GFH53472.1"/>
    <property type="molecule type" value="Genomic_DNA"/>
</dbReference>
<feature type="compositionally biased region" description="Low complexity" evidence="1">
    <location>
        <begin position="75"/>
        <end position="84"/>
    </location>
</feature>
<comment type="caution">
    <text evidence="2">The sequence shown here is derived from an EMBL/GenBank/DDBJ whole genome shotgun (WGS) entry which is preliminary data.</text>
</comment>
<sequence>MSNFSLHSMMQSIWVVPQDDQLESALYILEEEEKKEKEFLQSIAETPAPDPIGTNATGIRSMSPNRSRTMRASRNRMSSGGRSSYGYTPTSAGTASRMRSYMSRSGEYSPQTDASQIRASSGVESPIQSLESMSRGVDSGSDDNDSGMEV</sequence>
<dbReference type="AlphaFoldDB" id="A0AAD3CWE9"/>
<keyword evidence="3" id="KW-1185">Reference proteome</keyword>
<feature type="compositionally biased region" description="Polar residues" evidence="1">
    <location>
        <begin position="85"/>
        <end position="94"/>
    </location>
</feature>
<proteinExistence type="predicted"/>
<feature type="compositionally biased region" description="Polar residues" evidence="1">
    <location>
        <begin position="102"/>
        <end position="132"/>
    </location>
</feature>
<gene>
    <name evidence="2" type="ORF">CTEN210_09948</name>
</gene>
<organism evidence="2 3">
    <name type="scientific">Chaetoceros tenuissimus</name>
    <dbReference type="NCBI Taxonomy" id="426638"/>
    <lineage>
        <taxon>Eukaryota</taxon>
        <taxon>Sar</taxon>
        <taxon>Stramenopiles</taxon>
        <taxon>Ochrophyta</taxon>
        <taxon>Bacillariophyta</taxon>
        <taxon>Coscinodiscophyceae</taxon>
        <taxon>Chaetocerotophycidae</taxon>
        <taxon>Chaetocerotales</taxon>
        <taxon>Chaetocerotaceae</taxon>
        <taxon>Chaetoceros</taxon>
    </lineage>
</organism>
<evidence type="ECO:0000313" key="2">
    <source>
        <dbReference type="EMBL" id="GFH53472.1"/>
    </source>
</evidence>
<evidence type="ECO:0000256" key="1">
    <source>
        <dbReference type="SAM" id="MobiDB-lite"/>
    </source>
</evidence>
<feature type="compositionally biased region" description="Polar residues" evidence="1">
    <location>
        <begin position="54"/>
        <end position="67"/>
    </location>
</feature>
<accession>A0AAD3CWE9</accession>
<feature type="region of interest" description="Disordered" evidence="1">
    <location>
        <begin position="43"/>
        <end position="150"/>
    </location>
</feature>